<evidence type="ECO:0000256" key="19">
    <source>
        <dbReference type="HAMAP-Rule" id="MF_00719"/>
    </source>
</evidence>
<keyword evidence="13 19" id="KW-0472">Membrane</keyword>
<dbReference type="GO" id="GO:0008818">
    <property type="term" value="F:cobalamin 5'-phosphate synthase activity"/>
    <property type="evidence" value="ECO:0007669"/>
    <property type="project" value="UniProtKB-UniRule"/>
</dbReference>
<evidence type="ECO:0000256" key="10">
    <source>
        <dbReference type="ARBA" id="ARBA00022692"/>
    </source>
</evidence>
<evidence type="ECO:0000256" key="14">
    <source>
        <dbReference type="ARBA" id="ARBA00025228"/>
    </source>
</evidence>
<proteinExistence type="inferred from homology"/>
<keyword evidence="12 19" id="KW-1133">Transmembrane helix</keyword>
<comment type="pathway">
    <text evidence="3 19">Cofactor biosynthesis; adenosylcobalamin biosynthesis; adenosylcobalamin from cob(II)yrinate a,c-diamide: step 7/7.</text>
</comment>
<comment type="catalytic activity">
    <reaction evidence="18 19">
        <text>alpha-ribazole 5'-phosphate + adenosylcob(III)inamide-GDP = adenosylcob(III)alamin 5'-phosphate + GMP + H(+)</text>
        <dbReference type="Rhea" id="RHEA:23560"/>
        <dbReference type="ChEBI" id="CHEBI:15378"/>
        <dbReference type="ChEBI" id="CHEBI:57918"/>
        <dbReference type="ChEBI" id="CHEBI:58115"/>
        <dbReference type="ChEBI" id="CHEBI:60487"/>
        <dbReference type="ChEBI" id="CHEBI:60493"/>
        <dbReference type="EC" id="2.7.8.26"/>
    </reaction>
</comment>
<keyword evidence="8 19" id="KW-0169">Cobalamin biosynthesis</keyword>
<comment type="function">
    <text evidence="14 19">Joins adenosylcobinamide-GDP and alpha-ribazole to generate adenosylcobalamin (Ado-cobalamin). Also synthesizes adenosylcobalamin 5'-phosphate from adenosylcobinamide-GDP and alpha-ribazole 5'-phosphate.</text>
</comment>
<comment type="cofactor">
    <cofactor evidence="1 19">
        <name>Mg(2+)</name>
        <dbReference type="ChEBI" id="CHEBI:18420"/>
    </cofactor>
</comment>
<keyword evidence="10 19" id="KW-0812">Transmembrane</keyword>
<dbReference type="UniPathway" id="UPA00148">
    <property type="reaction ID" value="UER00238"/>
</dbReference>
<feature type="transmembrane region" description="Helical" evidence="19">
    <location>
        <begin position="22"/>
        <end position="42"/>
    </location>
</feature>
<evidence type="ECO:0000256" key="13">
    <source>
        <dbReference type="ARBA" id="ARBA00023136"/>
    </source>
</evidence>
<keyword evidence="7 19" id="KW-1003">Cell membrane</keyword>
<feature type="transmembrane region" description="Helical" evidence="19">
    <location>
        <begin position="247"/>
        <end position="265"/>
    </location>
</feature>
<evidence type="ECO:0000256" key="5">
    <source>
        <dbReference type="ARBA" id="ARBA00013200"/>
    </source>
</evidence>
<dbReference type="AlphaFoldDB" id="A0A2R6A8Y7"/>
<dbReference type="HAMAP" id="MF_00719">
    <property type="entry name" value="CobS"/>
    <property type="match status" value="1"/>
</dbReference>
<dbReference type="PANTHER" id="PTHR34148">
    <property type="entry name" value="ADENOSYLCOBINAMIDE-GDP RIBAZOLETRANSFERASE"/>
    <property type="match status" value="1"/>
</dbReference>
<dbReference type="GO" id="GO:0051073">
    <property type="term" value="F:adenosylcobinamide-GDP ribazoletransferase activity"/>
    <property type="evidence" value="ECO:0007669"/>
    <property type="project" value="UniProtKB-UniRule"/>
</dbReference>
<evidence type="ECO:0000256" key="7">
    <source>
        <dbReference type="ARBA" id="ARBA00022475"/>
    </source>
</evidence>
<dbReference type="GO" id="GO:0005886">
    <property type="term" value="C:plasma membrane"/>
    <property type="evidence" value="ECO:0007669"/>
    <property type="project" value="UniProtKB-SubCell"/>
</dbReference>
<feature type="transmembrane region" description="Helical" evidence="19">
    <location>
        <begin position="48"/>
        <end position="70"/>
    </location>
</feature>
<feature type="transmembrane region" description="Helical" evidence="19">
    <location>
        <begin position="124"/>
        <end position="145"/>
    </location>
</feature>
<keyword evidence="9 19" id="KW-0808">Transferase</keyword>
<evidence type="ECO:0000256" key="3">
    <source>
        <dbReference type="ARBA" id="ARBA00004663"/>
    </source>
</evidence>
<dbReference type="Proteomes" id="UP000240880">
    <property type="component" value="Unassembled WGS sequence"/>
</dbReference>
<evidence type="ECO:0000256" key="12">
    <source>
        <dbReference type="ARBA" id="ARBA00022989"/>
    </source>
</evidence>
<comment type="similarity">
    <text evidence="4 19">Belongs to the CobS family.</text>
</comment>
<comment type="caution">
    <text evidence="20">The sequence shown here is derived from an EMBL/GenBank/DDBJ whole genome shotgun (WGS) entry which is preliminary data.</text>
</comment>
<evidence type="ECO:0000256" key="6">
    <source>
        <dbReference type="ARBA" id="ARBA00015850"/>
    </source>
</evidence>
<sequence>MCACWCDDGEGVRKLKLLKNQLRGFVSLLCFFTIIPVKRFYTLEETSLFSHLLPLLGLLTGGVFALSLFVTRGVFGDLISSVLGVLCLGVLTGAHEVDGFMDFCDGLMCPGDASAKLSAMKDSALGVGGVFGGVVLLLIQVGALSLLSQSLLVKAALSFEILGKLSMVFLARFSRPLSGSSSFPFSNALKGRQGALKLLFASSLSVVLLFFLIGAERALILFFACIIFTYFLSVTSNKLFGGANGDVFGASNELVGTIALLLILVS</sequence>
<evidence type="ECO:0000256" key="2">
    <source>
        <dbReference type="ARBA" id="ARBA00004651"/>
    </source>
</evidence>
<dbReference type="InterPro" id="IPR003805">
    <property type="entry name" value="CobS"/>
</dbReference>
<evidence type="ECO:0000256" key="15">
    <source>
        <dbReference type="ARBA" id="ARBA00032605"/>
    </source>
</evidence>
<dbReference type="Pfam" id="PF02654">
    <property type="entry name" value="CobS"/>
    <property type="match status" value="1"/>
</dbReference>
<evidence type="ECO:0000256" key="16">
    <source>
        <dbReference type="ARBA" id="ARBA00032853"/>
    </source>
</evidence>
<organism evidence="20 21">
    <name type="scientific">Candidatus Marsarchaeota G1 archaeon OSP_D</name>
    <dbReference type="NCBI Taxonomy" id="1978155"/>
    <lineage>
        <taxon>Archaea</taxon>
        <taxon>Candidatus Marsarchaeota</taxon>
        <taxon>Candidatus Marsarchaeota group 1</taxon>
    </lineage>
</organism>
<evidence type="ECO:0000313" key="20">
    <source>
        <dbReference type="EMBL" id="PSN82854.1"/>
    </source>
</evidence>
<evidence type="ECO:0000313" key="21">
    <source>
        <dbReference type="Proteomes" id="UP000240880"/>
    </source>
</evidence>
<evidence type="ECO:0000256" key="4">
    <source>
        <dbReference type="ARBA" id="ARBA00010561"/>
    </source>
</evidence>
<gene>
    <name evidence="19" type="primary">cobS</name>
    <name evidence="20" type="ORF">B9Q01_06745</name>
</gene>
<comment type="catalytic activity">
    <reaction evidence="17 19">
        <text>alpha-ribazole + adenosylcob(III)inamide-GDP = adenosylcob(III)alamin + GMP + H(+)</text>
        <dbReference type="Rhea" id="RHEA:16049"/>
        <dbReference type="ChEBI" id="CHEBI:10329"/>
        <dbReference type="ChEBI" id="CHEBI:15378"/>
        <dbReference type="ChEBI" id="CHEBI:18408"/>
        <dbReference type="ChEBI" id="CHEBI:58115"/>
        <dbReference type="ChEBI" id="CHEBI:60487"/>
        <dbReference type="EC" id="2.7.8.26"/>
    </reaction>
</comment>
<dbReference type="EMBL" id="NEXC01000048">
    <property type="protein sequence ID" value="PSN82854.1"/>
    <property type="molecule type" value="Genomic_DNA"/>
</dbReference>
<feature type="transmembrane region" description="Helical" evidence="19">
    <location>
        <begin position="194"/>
        <end position="213"/>
    </location>
</feature>
<name>A0A2R6A8Y7_9ARCH</name>
<evidence type="ECO:0000256" key="8">
    <source>
        <dbReference type="ARBA" id="ARBA00022573"/>
    </source>
</evidence>
<evidence type="ECO:0000256" key="17">
    <source>
        <dbReference type="ARBA" id="ARBA00048623"/>
    </source>
</evidence>
<protein>
    <recommendedName>
        <fullName evidence="6 19">Adenosylcobinamide-GDP ribazoletransferase</fullName>
        <ecNumber evidence="5 19">2.7.8.26</ecNumber>
    </recommendedName>
    <alternativeName>
        <fullName evidence="16 19">Cobalamin synthase</fullName>
    </alternativeName>
    <alternativeName>
        <fullName evidence="15 19">Cobalamin-5'-phosphate synthase</fullName>
    </alternativeName>
</protein>
<evidence type="ECO:0000256" key="9">
    <source>
        <dbReference type="ARBA" id="ARBA00022679"/>
    </source>
</evidence>
<evidence type="ECO:0000256" key="18">
    <source>
        <dbReference type="ARBA" id="ARBA00049504"/>
    </source>
</evidence>
<dbReference type="PANTHER" id="PTHR34148:SF1">
    <property type="entry name" value="ADENOSYLCOBINAMIDE-GDP RIBAZOLETRANSFERASE"/>
    <property type="match status" value="1"/>
</dbReference>
<dbReference type="EC" id="2.7.8.26" evidence="5 19"/>
<dbReference type="GO" id="GO:0009236">
    <property type="term" value="P:cobalamin biosynthetic process"/>
    <property type="evidence" value="ECO:0007669"/>
    <property type="project" value="UniProtKB-UniRule"/>
</dbReference>
<keyword evidence="11 19" id="KW-0460">Magnesium</keyword>
<accession>A0A2R6A8Y7</accession>
<comment type="subcellular location">
    <subcellularLocation>
        <location evidence="2 19">Cell membrane</location>
        <topology evidence="2 19">Multi-pass membrane protein</topology>
    </subcellularLocation>
</comment>
<reference evidence="20 21" key="1">
    <citation type="submission" date="2017-04" db="EMBL/GenBank/DDBJ databases">
        <title>Novel microbial lineages endemic to geothermal iron-oxide mats fill important gaps in the evolutionary history of Archaea.</title>
        <authorList>
            <person name="Jay Z.J."/>
            <person name="Beam J.P."/>
            <person name="Dlakic M."/>
            <person name="Rusch D.B."/>
            <person name="Kozubal M.A."/>
            <person name="Inskeep W.P."/>
        </authorList>
    </citation>
    <scope>NUCLEOTIDE SEQUENCE [LARGE SCALE GENOMIC DNA]</scope>
    <source>
        <strain evidence="20">OSP_D</strain>
    </source>
</reference>
<evidence type="ECO:0000256" key="1">
    <source>
        <dbReference type="ARBA" id="ARBA00001946"/>
    </source>
</evidence>
<evidence type="ECO:0000256" key="11">
    <source>
        <dbReference type="ARBA" id="ARBA00022842"/>
    </source>
</evidence>
<feature type="transmembrane region" description="Helical" evidence="19">
    <location>
        <begin position="219"/>
        <end position="240"/>
    </location>
</feature>
<dbReference type="NCBIfam" id="TIGR00317">
    <property type="entry name" value="cobS"/>
    <property type="match status" value="1"/>
</dbReference>